<comment type="caution">
    <text evidence="2">The sequence shown here is derived from an EMBL/GenBank/DDBJ whole genome shotgun (WGS) entry which is preliminary data.</text>
</comment>
<dbReference type="Proteomes" id="UP000314251">
    <property type="component" value="Unassembled WGS sequence"/>
</dbReference>
<evidence type="ECO:0000259" key="1">
    <source>
        <dbReference type="Pfam" id="PF12867"/>
    </source>
</evidence>
<dbReference type="EMBL" id="VDLY02000004">
    <property type="protein sequence ID" value="KAB8167760.1"/>
    <property type="molecule type" value="Genomic_DNA"/>
</dbReference>
<accession>A0A5N6AIR4</accession>
<organism evidence="2 3">
    <name type="scientific">Streptomyces mimosae</name>
    <dbReference type="NCBI Taxonomy" id="2586635"/>
    <lineage>
        <taxon>Bacteria</taxon>
        <taxon>Bacillati</taxon>
        <taxon>Actinomycetota</taxon>
        <taxon>Actinomycetes</taxon>
        <taxon>Kitasatosporales</taxon>
        <taxon>Streptomycetaceae</taxon>
        <taxon>Streptomyces</taxon>
    </lineage>
</organism>
<evidence type="ECO:0000313" key="2">
    <source>
        <dbReference type="EMBL" id="KAB8167760.1"/>
    </source>
</evidence>
<dbReference type="Pfam" id="PF12867">
    <property type="entry name" value="DinB_2"/>
    <property type="match status" value="1"/>
</dbReference>
<dbReference type="RefSeq" id="WP_139666775.1">
    <property type="nucleotide sequence ID" value="NZ_VDLY02000004.1"/>
</dbReference>
<feature type="domain" description="DinB-like" evidence="1">
    <location>
        <begin position="14"/>
        <end position="162"/>
    </location>
</feature>
<dbReference type="InterPro" id="IPR024775">
    <property type="entry name" value="DinB-like"/>
</dbReference>
<sequence>MTMSPVEQVRWQCDVAWSLLDYHLRRLTADDFLWEPGPLVWTMHPTADGGWRPDWADTEPEPVPVPTIGWLSWHLGWWWSTARDHALGRTPPAREEVRWPGPGEPTVAWLRSLREDWTNVLDGADEADLAAPVAFPWPADAGQTRAHLLAWVTVELTKNASEIGQLRLLRAAAR</sequence>
<keyword evidence="3" id="KW-1185">Reference proteome</keyword>
<dbReference type="InterPro" id="IPR034660">
    <property type="entry name" value="DinB/YfiT-like"/>
</dbReference>
<protein>
    <submittedName>
        <fullName evidence="2">DinB family protein</fullName>
    </submittedName>
</protein>
<proteinExistence type="predicted"/>
<evidence type="ECO:0000313" key="3">
    <source>
        <dbReference type="Proteomes" id="UP000314251"/>
    </source>
</evidence>
<dbReference type="SUPFAM" id="SSF109854">
    <property type="entry name" value="DinB/YfiT-like putative metalloenzymes"/>
    <property type="match status" value="1"/>
</dbReference>
<reference evidence="2" key="1">
    <citation type="submission" date="2019-10" db="EMBL/GenBank/DDBJ databases">
        <title>Nonomuraea sp. nov., isolated from Phyllanthus amarus.</title>
        <authorList>
            <person name="Klykleung N."/>
            <person name="Tanasupawat S."/>
        </authorList>
    </citation>
    <scope>NUCLEOTIDE SEQUENCE [LARGE SCALE GENOMIC DNA]</scope>
    <source>
        <strain evidence="2">3MP-10</strain>
    </source>
</reference>
<name>A0A5N6AIR4_9ACTN</name>
<dbReference type="OrthoDB" id="5022306at2"/>
<gene>
    <name evidence="2" type="ORF">FH607_007080</name>
</gene>
<dbReference type="AlphaFoldDB" id="A0A5N6AIR4"/>